<dbReference type="Proteomes" id="UP000023152">
    <property type="component" value="Unassembled WGS sequence"/>
</dbReference>
<feature type="repeat" description="WD" evidence="3">
    <location>
        <begin position="185"/>
        <end position="228"/>
    </location>
</feature>
<evidence type="ECO:0000256" key="4">
    <source>
        <dbReference type="SAM" id="SignalP"/>
    </source>
</evidence>
<dbReference type="EMBL" id="ASPP01027668">
    <property type="protein sequence ID" value="ETO05907.1"/>
    <property type="molecule type" value="Genomic_DNA"/>
</dbReference>
<feature type="chain" id="PRO_5004975519" evidence="4">
    <location>
        <begin position="23"/>
        <end position="429"/>
    </location>
</feature>
<dbReference type="Pfam" id="PF00400">
    <property type="entry name" value="WD40"/>
    <property type="match status" value="5"/>
</dbReference>
<dbReference type="PROSITE" id="PS00678">
    <property type="entry name" value="WD_REPEATS_1"/>
    <property type="match status" value="4"/>
</dbReference>
<sequence>MKKLTLNKLFFVFLNLLKKLNGMTTQDNEKQISMQLTLLEEENVQIIIRHWIRILNIRLGWIHDFDKIVVNYTTILFMFNTFISSSKLLKTFTNHIKAVWSIDYSKVFDDSHLLCSGSNDKTVRVWDIDTNKQIQLFDEHSDTVYCVKFSLYHYQNNCSMIICSSSADRTIRFWDFKHNQQLQVLYEHNGPVCGIEFSSFNGGRYLCSGSHDKTIRLWDVETYKTLHIFNEYAISCVDISPLQSNNNNGNDNKNDSIGVIGGNGYTICSGSYDNTICIWDIETTKQLNIFKGHDGYVMSVKYGSNELGNTILSGSWDNSIRLWDIRSDQQIQVFNVHTGQVYAVEYSPFVVKNIELGGNSNVICSVSDDNTIRFCDIRSNKRELYLIKGDVEGNGIYCHKFISLKNKKNNYYDINLCYGSTKGRIHVWG</sequence>
<gene>
    <name evidence="5" type="ORF">RFI_31489</name>
</gene>
<organism evidence="5 6">
    <name type="scientific">Reticulomyxa filosa</name>
    <dbReference type="NCBI Taxonomy" id="46433"/>
    <lineage>
        <taxon>Eukaryota</taxon>
        <taxon>Sar</taxon>
        <taxon>Rhizaria</taxon>
        <taxon>Retaria</taxon>
        <taxon>Foraminifera</taxon>
        <taxon>Monothalamids</taxon>
        <taxon>Reticulomyxidae</taxon>
        <taxon>Reticulomyxa</taxon>
    </lineage>
</organism>
<dbReference type="InterPro" id="IPR036322">
    <property type="entry name" value="WD40_repeat_dom_sf"/>
</dbReference>
<feature type="repeat" description="WD" evidence="3">
    <location>
        <begin position="263"/>
        <end position="289"/>
    </location>
</feature>
<keyword evidence="6" id="KW-1185">Reference proteome</keyword>
<dbReference type="PROSITE" id="PS50082">
    <property type="entry name" value="WD_REPEATS_2"/>
    <property type="match status" value="5"/>
</dbReference>
<dbReference type="PANTHER" id="PTHR19879">
    <property type="entry name" value="TRANSCRIPTION INITIATION FACTOR TFIID"/>
    <property type="match status" value="1"/>
</dbReference>
<protein>
    <submittedName>
        <fullName evidence="5">WD-40 repeat protein</fullName>
    </submittedName>
</protein>
<dbReference type="SMART" id="SM00320">
    <property type="entry name" value="WD40"/>
    <property type="match status" value="6"/>
</dbReference>
<dbReference type="InterPro" id="IPR001680">
    <property type="entry name" value="WD40_rpt"/>
</dbReference>
<feature type="repeat" description="WD" evidence="3">
    <location>
        <begin position="290"/>
        <end position="333"/>
    </location>
</feature>
<accession>X6LXQ0</accession>
<comment type="caution">
    <text evidence="5">The sequence shown here is derived from an EMBL/GenBank/DDBJ whole genome shotgun (WGS) entry which is preliminary data.</text>
</comment>
<dbReference type="Gene3D" id="2.130.10.10">
    <property type="entry name" value="YVTN repeat-like/Quinoprotein amine dehydrogenase"/>
    <property type="match status" value="2"/>
</dbReference>
<feature type="repeat" description="WD" evidence="3">
    <location>
        <begin position="137"/>
        <end position="184"/>
    </location>
</feature>
<evidence type="ECO:0000256" key="2">
    <source>
        <dbReference type="ARBA" id="ARBA00022737"/>
    </source>
</evidence>
<keyword evidence="4" id="KW-0732">Signal</keyword>
<reference evidence="5 6" key="1">
    <citation type="journal article" date="2013" name="Curr. Biol.">
        <title>The Genome of the Foraminiferan Reticulomyxa filosa.</title>
        <authorList>
            <person name="Glockner G."/>
            <person name="Hulsmann N."/>
            <person name="Schleicher M."/>
            <person name="Noegel A.A."/>
            <person name="Eichinger L."/>
            <person name="Gallinger C."/>
            <person name="Pawlowski J."/>
            <person name="Sierra R."/>
            <person name="Euteneuer U."/>
            <person name="Pillet L."/>
            <person name="Moustafa A."/>
            <person name="Platzer M."/>
            <person name="Groth M."/>
            <person name="Szafranski K."/>
            <person name="Schliwa M."/>
        </authorList>
    </citation>
    <scope>NUCLEOTIDE SEQUENCE [LARGE SCALE GENOMIC DNA]</scope>
</reference>
<dbReference type="PRINTS" id="PR00320">
    <property type="entry name" value="GPROTEINBRPT"/>
</dbReference>
<dbReference type="InterPro" id="IPR015943">
    <property type="entry name" value="WD40/YVTN_repeat-like_dom_sf"/>
</dbReference>
<dbReference type="SUPFAM" id="SSF50978">
    <property type="entry name" value="WD40 repeat-like"/>
    <property type="match status" value="1"/>
</dbReference>
<dbReference type="PROSITE" id="PS50294">
    <property type="entry name" value="WD_REPEATS_REGION"/>
    <property type="match status" value="3"/>
</dbReference>
<proteinExistence type="predicted"/>
<dbReference type="AlphaFoldDB" id="X6LXQ0"/>
<evidence type="ECO:0000313" key="6">
    <source>
        <dbReference type="Proteomes" id="UP000023152"/>
    </source>
</evidence>
<evidence type="ECO:0000256" key="1">
    <source>
        <dbReference type="ARBA" id="ARBA00022574"/>
    </source>
</evidence>
<name>X6LXQ0_RETFI</name>
<dbReference type="CDD" id="cd00200">
    <property type="entry name" value="WD40"/>
    <property type="match status" value="1"/>
</dbReference>
<evidence type="ECO:0000256" key="3">
    <source>
        <dbReference type="PROSITE-ProRule" id="PRU00221"/>
    </source>
</evidence>
<keyword evidence="1 3" id="KW-0853">WD repeat</keyword>
<dbReference type="InterPro" id="IPR020472">
    <property type="entry name" value="WD40_PAC1"/>
</dbReference>
<evidence type="ECO:0000313" key="5">
    <source>
        <dbReference type="EMBL" id="ETO05907.1"/>
    </source>
</evidence>
<dbReference type="InterPro" id="IPR019775">
    <property type="entry name" value="WD40_repeat_CS"/>
</dbReference>
<feature type="repeat" description="WD" evidence="3">
    <location>
        <begin position="92"/>
        <end position="136"/>
    </location>
</feature>
<feature type="signal peptide" evidence="4">
    <location>
        <begin position="1"/>
        <end position="22"/>
    </location>
</feature>
<dbReference type="PANTHER" id="PTHR19879:SF9">
    <property type="entry name" value="TRANSCRIPTION INITIATION FACTOR TFIID SUBUNIT 5"/>
    <property type="match status" value="1"/>
</dbReference>
<keyword evidence="2" id="KW-0677">Repeat</keyword>